<dbReference type="PANTHER" id="PTHR30055:SF226">
    <property type="entry name" value="HTH-TYPE TRANSCRIPTIONAL REGULATOR PKSA"/>
    <property type="match status" value="1"/>
</dbReference>
<evidence type="ECO:0000256" key="1">
    <source>
        <dbReference type="ARBA" id="ARBA00023125"/>
    </source>
</evidence>
<evidence type="ECO:0000256" key="3">
    <source>
        <dbReference type="SAM" id="MobiDB-lite"/>
    </source>
</evidence>
<keyword evidence="1 2" id="KW-0238">DNA-binding</keyword>
<dbReference type="GO" id="GO:0003700">
    <property type="term" value="F:DNA-binding transcription factor activity"/>
    <property type="evidence" value="ECO:0007669"/>
    <property type="project" value="TreeGrafter"/>
</dbReference>
<dbReference type="InterPro" id="IPR001647">
    <property type="entry name" value="HTH_TetR"/>
</dbReference>
<comment type="caution">
    <text evidence="5">The sequence shown here is derived from an EMBL/GenBank/DDBJ whole genome shotgun (WGS) entry which is preliminary data.</text>
</comment>
<name>A0A949JQY6_9ACTN</name>
<dbReference type="AlphaFoldDB" id="A0A949JQY6"/>
<protein>
    <submittedName>
        <fullName evidence="5">TetR/AcrR family transcriptional regulator</fullName>
    </submittedName>
</protein>
<dbReference type="PANTHER" id="PTHR30055">
    <property type="entry name" value="HTH-TYPE TRANSCRIPTIONAL REGULATOR RUTR"/>
    <property type="match status" value="1"/>
</dbReference>
<dbReference type="Gene3D" id="1.10.357.10">
    <property type="entry name" value="Tetracycline Repressor, domain 2"/>
    <property type="match status" value="1"/>
</dbReference>
<evidence type="ECO:0000313" key="6">
    <source>
        <dbReference type="Proteomes" id="UP000694501"/>
    </source>
</evidence>
<dbReference type="InterPro" id="IPR050109">
    <property type="entry name" value="HTH-type_TetR-like_transc_reg"/>
</dbReference>
<dbReference type="SUPFAM" id="SSF46689">
    <property type="entry name" value="Homeodomain-like"/>
    <property type="match status" value="1"/>
</dbReference>
<keyword evidence="6" id="KW-1185">Reference proteome</keyword>
<feature type="DNA-binding region" description="H-T-H motif" evidence="2">
    <location>
        <begin position="62"/>
        <end position="81"/>
    </location>
</feature>
<dbReference type="Pfam" id="PF00440">
    <property type="entry name" value="TetR_N"/>
    <property type="match status" value="1"/>
</dbReference>
<feature type="domain" description="HTH tetR-type" evidence="4">
    <location>
        <begin position="39"/>
        <end position="99"/>
    </location>
</feature>
<organism evidence="5 6">
    <name type="scientific">Streptomyces tardus</name>
    <dbReference type="NCBI Taxonomy" id="2780544"/>
    <lineage>
        <taxon>Bacteria</taxon>
        <taxon>Bacillati</taxon>
        <taxon>Actinomycetota</taxon>
        <taxon>Actinomycetes</taxon>
        <taxon>Kitasatosporales</taxon>
        <taxon>Streptomycetaceae</taxon>
        <taxon>Streptomyces</taxon>
    </lineage>
</organism>
<evidence type="ECO:0000313" key="5">
    <source>
        <dbReference type="EMBL" id="MBU7599641.1"/>
    </source>
</evidence>
<dbReference type="EMBL" id="JAELVF020000001">
    <property type="protein sequence ID" value="MBU7599641.1"/>
    <property type="molecule type" value="Genomic_DNA"/>
</dbReference>
<feature type="region of interest" description="Disordered" evidence="3">
    <location>
        <begin position="13"/>
        <end position="33"/>
    </location>
</feature>
<sequence>MIEACCQHIRSPQKGPAVTESAPAVGRRYGGQDAAERRAERRARFIEAGLELFGTQGYAGTSVRAICGEARLTERYFYEAVRDREELLAVVYEELVQEAQTATFAAVAEAGPEMEDQITAGLGTFVRVLSEDPRKARVVLVEVVGASARLESRRHRVIHEFADFIADLGKSHAPEKDRQWLGMIAVALVGGVNELLVSRTPAPERSGDSRDRDQIVGVCTSLFLGALR</sequence>
<evidence type="ECO:0000259" key="4">
    <source>
        <dbReference type="PROSITE" id="PS50977"/>
    </source>
</evidence>
<evidence type="ECO:0000256" key="2">
    <source>
        <dbReference type="PROSITE-ProRule" id="PRU00335"/>
    </source>
</evidence>
<proteinExistence type="predicted"/>
<reference evidence="5" key="1">
    <citation type="submission" date="2021-06" db="EMBL/GenBank/DDBJ databases">
        <title>Sequencing of actinobacteria type strains.</title>
        <authorList>
            <person name="Nguyen G.-S."/>
            <person name="Wentzel A."/>
        </authorList>
    </citation>
    <scope>NUCLEOTIDE SEQUENCE</scope>
    <source>
        <strain evidence="5">P38-E01</strain>
    </source>
</reference>
<accession>A0A949JQY6</accession>
<dbReference type="Proteomes" id="UP000694501">
    <property type="component" value="Unassembled WGS sequence"/>
</dbReference>
<gene>
    <name evidence="5" type="ORF">JGS22_018940</name>
</gene>
<dbReference type="InterPro" id="IPR009057">
    <property type="entry name" value="Homeodomain-like_sf"/>
</dbReference>
<dbReference type="PROSITE" id="PS50977">
    <property type="entry name" value="HTH_TETR_2"/>
    <property type="match status" value="1"/>
</dbReference>
<dbReference type="GO" id="GO:0000976">
    <property type="term" value="F:transcription cis-regulatory region binding"/>
    <property type="evidence" value="ECO:0007669"/>
    <property type="project" value="TreeGrafter"/>
</dbReference>